<feature type="binding site" evidence="13">
    <location>
        <begin position="55"/>
        <end position="62"/>
    </location>
    <ligand>
        <name>ATP</name>
        <dbReference type="ChEBI" id="CHEBI:30616"/>
    </ligand>
</feature>
<evidence type="ECO:0000256" key="6">
    <source>
        <dbReference type="ARBA" id="ARBA00022556"/>
    </source>
</evidence>
<keyword evidence="11 13" id="KW-0443">Lipid metabolism</keyword>
<evidence type="ECO:0000256" key="8">
    <source>
        <dbReference type="ARBA" id="ARBA00022741"/>
    </source>
</evidence>
<dbReference type="GO" id="GO:0009245">
    <property type="term" value="P:lipid A biosynthetic process"/>
    <property type="evidence" value="ECO:0007669"/>
    <property type="project" value="UniProtKB-UniRule"/>
</dbReference>
<comment type="catalytic activity">
    <reaction evidence="13">
        <text>a lipid A disaccharide + ATP = a lipid IVA + ADP + H(+)</text>
        <dbReference type="Rhea" id="RHEA:67840"/>
        <dbReference type="ChEBI" id="CHEBI:15378"/>
        <dbReference type="ChEBI" id="CHEBI:30616"/>
        <dbReference type="ChEBI" id="CHEBI:176343"/>
        <dbReference type="ChEBI" id="CHEBI:176425"/>
        <dbReference type="ChEBI" id="CHEBI:456216"/>
        <dbReference type="EC" id="2.7.1.130"/>
    </reaction>
</comment>
<organism evidence="14 15">
    <name type="scientific">Amaricoccus macauensis</name>
    <dbReference type="NCBI Taxonomy" id="57001"/>
    <lineage>
        <taxon>Bacteria</taxon>
        <taxon>Pseudomonadati</taxon>
        <taxon>Pseudomonadota</taxon>
        <taxon>Alphaproteobacteria</taxon>
        <taxon>Rhodobacterales</taxon>
        <taxon>Paracoccaceae</taxon>
        <taxon>Amaricoccus</taxon>
    </lineage>
</organism>
<dbReference type="Pfam" id="PF02606">
    <property type="entry name" value="LpxK"/>
    <property type="match status" value="1"/>
</dbReference>
<dbReference type="EMBL" id="JACHFM010000002">
    <property type="protein sequence ID" value="MBB5222402.1"/>
    <property type="molecule type" value="Genomic_DNA"/>
</dbReference>
<name>A0A840ST76_9RHOB</name>
<dbReference type="PANTHER" id="PTHR42724">
    <property type="entry name" value="TETRAACYLDISACCHARIDE 4'-KINASE"/>
    <property type="match status" value="1"/>
</dbReference>
<evidence type="ECO:0000256" key="11">
    <source>
        <dbReference type="ARBA" id="ARBA00023098"/>
    </source>
</evidence>
<dbReference type="HAMAP" id="MF_00409">
    <property type="entry name" value="LpxK"/>
    <property type="match status" value="1"/>
</dbReference>
<evidence type="ECO:0000313" key="15">
    <source>
        <dbReference type="Proteomes" id="UP000549457"/>
    </source>
</evidence>
<evidence type="ECO:0000256" key="1">
    <source>
        <dbReference type="ARBA" id="ARBA00002274"/>
    </source>
</evidence>
<keyword evidence="5 13" id="KW-0444">Lipid biosynthesis</keyword>
<keyword evidence="8 13" id="KW-0547">Nucleotide-binding</keyword>
<comment type="caution">
    <text evidence="14">The sequence shown here is derived from an EMBL/GenBank/DDBJ whole genome shotgun (WGS) entry which is preliminary data.</text>
</comment>
<dbReference type="GO" id="GO:0009029">
    <property type="term" value="F:lipid-A 4'-kinase activity"/>
    <property type="evidence" value="ECO:0007669"/>
    <property type="project" value="UniProtKB-UniRule"/>
</dbReference>
<keyword evidence="10 13" id="KW-0067">ATP-binding</keyword>
<evidence type="ECO:0000256" key="12">
    <source>
        <dbReference type="ARBA" id="ARBA00029757"/>
    </source>
</evidence>
<comment type="function">
    <text evidence="1 13">Transfers the gamma-phosphate of ATP to the 4'-position of a tetraacyldisaccharide 1-phosphate intermediate (termed DS-1-P) to form tetraacyldisaccharide 1,4'-bis-phosphate (lipid IVA).</text>
</comment>
<dbReference type="GO" id="GO:0009244">
    <property type="term" value="P:lipopolysaccharide core region biosynthetic process"/>
    <property type="evidence" value="ECO:0007669"/>
    <property type="project" value="TreeGrafter"/>
</dbReference>
<proteinExistence type="inferred from homology"/>
<dbReference type="UniPathway" id="UPA00359">
    <property type="reaction ID" value="UER00482"/>
</dbReference>
<dbReference type="GO" id="GO:0005524">
    <property type="term" value="F:ATP binding"/>
    <property type="evidence" value="ECO:0007669"/>
    <property type="project" value="UniProtKB-UniRule"/>
</dbReference>
<evidence type="ECO:0000256" key="3">
    <source>
        <dbReference type="ARBA" id="ARBA00012071"/>
    </source>
</evidence>
<dbReference type="Proteomes" id="UP000549457">
    <property type="component" value="Unassembled WGS sequence"/>
</dbReference>
<sequence>MLAPRFWSNPPGRPGLLAHLLSPLAWLWAAVTRRRLARPPAARLGVPVICIGNVTAGGAGKTPVTIALAQRLTARGIAVHVVSRGHGGSLEGPVRVDPTRHTAAEVGDEPLLLAAFVPVWIARDRAAAGRAAEAAGARVVLMDDGLQNPDLAKDLSIVVVDGGFGFGNGRVIPAGPLREPVAAGLARAHLLLVIGEPAERASFRTAWPDIPLPVAEGRLAPLETGMDWTGLKSLAFAGIGRPEKFFATLAGLGADIVATRSFADHEPFEPRLLARLEAEATARGAQLVTTEKDAVRLPASFRPKTLVLPVRLDLADWTPVDAAISRLGIGA</sequence>
<dbReference type="NCBIfam" id="TIGR00682">
    <property type="entry name" value="lpxK"/>
    <property type="match status" value="1"/>
</dbReference>
<dbReference type="SUPFAM" id="SSF52540">
    <property type="entry name" value="P-loop containing nucleoside triphosphate hydrolases"/>
    <property type="match status" value="1"/>
</dbReference>
<keyword evidence="15" id="KW-1185">Reference proteome</keyword>
<protein>
    <recommendedName>
        <fullName evidence="4 13">Tetraacyldisaccharide 4'-kinase</fullName>
        <ecNumber evidence="3 13">2.7.1.130</ecNumber>
    </recommendedName>
    <alternativeName>
        <fullName evidence="12 13">Lipid A 4'-kinase</fullName>
    </alternativeName>
</protein>
<dbReference type="InterPro" id="IPR003758">
    <property type="entry name" value="LpxK"/>
</dbReference>
<reference evidence="14 15" key="1">
    <citation type="submission" date="2020-08" db="EMBL/GenBank/DDBJ databases">
        <title>Genomic Encyclopedia of Type Strains, Phase IV (KMG-IV): sequencing the most valuable type-strain genomes for metagenomic binning, comparative biology and taxonomic classification.</title>
        <authorList>
            <person name="Goeker M."/>
        </authorList>
    </citation>
    <scope>NUCLEOTIDE SEQUENCE [LARGE SCALE GENOMIC DNA]</scope>
    <source>
        <strain evidence="14 15">DSM 101730</strain>
    </source>
</reference>
<evidence type="ECO:0000256" key="7">
    <source>
        <dbReference type="ARBA" id="ARBA00022679"/>
    </source>
</evidence>
<keyword evidence="7 13" id="KW-0808">Transferase</keyword>
<keyword evidence="9 13" id="KW-0418">Kinase</keyword>
<evidence type="ECO:0000256" key="5">
    <source>
        <dbReference type="ARBA" id="ARBA00022516"/>
    </source>
</evidence>
<dbReference type="GO" id="GO:0005886">
    <property type="term" value="C:plasma membrane"/>
    <property type="evidence" value="ECO:0007669"/>
    <property type="project" value="TreeGrafter"/>
</dbReference>
<evidence type="ECO:0000256" key="9">
    <source>
        <dbReference type="ARBA" id="ARBA00022777"/>
    </source>
</evidence>
<dbReference type="InterPro" id="IPR027417">
    <property type="entry name" value="P-loop_NTPase"/>
</dbReference>
<accession>A0A840ST76</accession>
<gene>
    <name evidence="13" type="primary">lpxK</name>
    <name evidence="14" type="ORF">HNP73_002338</name>
</gene>
<evidence type="ECO:0000313" key="14">
    <source>
        <dbReference type="EMBL" id="MBB5222402.1"/>
    </source>
</evidence>
<evidence type="ECO:0000256" key="2">
    <source>
        <dbReference type="ARBA" id="ARBA00004870"/>
    </source>
</evidence>
<comment type="similarity">
    <text evidence="13">Belongs to the LpxK family.</text>
</comment>
<evidence type="ECO:0000256" key="4">
    <source>
        <dbReference type="ARBA" id="ARBA00016436"/>
    </source>
</evidence>
<evidence type="ECO:0000256" key="13">
    <source>
        <dbReference type="HAMAP-Rule" id="MF_00409"/>
    </source>
</evidence>
<dbReference type="EC" id="2.7.1.130" evidence="3 13"/>
<keyword evidence="6 13" id="KW-0441">Lipid A biosynthesis</keyword>
<evidence type="ECO:0000256" key="10">
    <source>
        <dbReference type="ARBA" id="ARBA00022840"/>
    </source>
</evidence>
<dbReference type="AlphaFoldDB" id="A0A840ST76"/>
<dbReference type="RefSeq" id="WP_184149174.1">
    <property type="nucleotide sequence ID" value="NZ_JACHFM010000002.1"/>
</dbReference>
<dbReference type="PANTHER" id="PTHR42724:SF1">
    <property type="entry name" value="TETRAACYLDISACCHARIDE 4'-KINASE, MITOCHONDRIAL-RELATED"/>
    <property type="match status" value="1"/>
</dbReference>
<comment type="pathway">
    <text evidence="2 13">Glycolipid biosynthesis; lipid IV(A) biosynthesis; lipid IV(A) from (3R)-3-hydroxytetradecanoyl-[acyl-carrier-protein] and UDP-N-acetyl-alpha-D-glucosamine: step 6/6.</text>
</comment>